<dbReference type="PRINTS" id="PR01023">
    <property type="entry name" value="NAFLGMOTY"/>
</dbReference>
<organism evidence="9 10">
    <name type="scientific">Eoetvoesiella caeni</name>
    <dbReference type="NCBI Taxonomy" id="645616"/>
    <lineage>
        <taxon>Bacteria</taxon>
        <taxon>Pseudomonadati</taxon>
        <taxon>Pseudomonadota</taxon>
        <taxon>Betaproteobacteria</taxon>
        <taxon>Burkholderiales</taxon>
        <taxon>Alcaligenaceae</taxon>
        <taxon>Eoetvoesiella</taxon>
    </lineage>
</organism>
<evidence type="ECO:0000256" key="1">
    <source>
        <dbReference type="ARBA" id="ARBA00004442"/>
    </source>
</evidence>
<dbReference type="PROSITE" id="PS51257">
    <property type="entry name" value="PROKAR_LIPOPROTEIN"/>
    <property type="match status" value="1"/>
</dbReference>
<accession>A0A366HDH6</accession>
<dbReference type="RefSeq" id="WP_113933040.1">
    <property type="nucleotide sequence ID" value="NZ_JACCEU010000005.1"/>
</dbReference>
<dbReference type="EMBL" id="QNRQ01000004">
    <property type="protein sequence ID" value="RBP40077.1"/>
    <property type="molecule type" value="Genomic_DNA"/>
</dbReference>
<feature type="signal peptide" evidence="7">
    <location>
        <begin position="1"/>
        <end position="27"/>
    </location>
</feature>
<evidence type="ECO:0000256" key="6">
    <source>
        <dbReference type="SAM" id="Phobius"/>
    </source>
</evidence>
<dbReference type="InterPro" id="IPR006664">
    <property type="entry name" value="OMP_bac"/>
</dbReference>
<dbReference type="OrthoDB" id="1149075at2"/>
<dbReference type="InterPro" id="IPR050330">
    <property type="entry name" value="Bact_OuterMem_StrucFunc"/>
</dbReference>
<feature type="transmembrane region" description="Helical" evidence="6">
    <location>
        <begin position="65"/>
        <end position="83"/>
    </location>
</feature>
<dbReference type="PANTHER" id="PTHR30329">
    <property type="entry name" value="STATOR ELEMENT OF FLAGELLAR MOTOR COMPLEX"/>
    <property type="match status" value="1"/>
</dbReference>
<protein>
    <submittedName>
        <fullName evidence="9">Outer membrane protein OmpA-like peptidoglycan-associated protein</fullName>
    </submittedName>
</protein>
<comment type="caution">
    <text evidence="9">The sequence shown here is derived from an EMBL/GenBank/DDBJ whole genome shotgun (WGS) entry which is preliminary data.</text>
</comment>
<evidence type="ECO:0000313" key="9">
    <source>
        <dbReference type="EMBL" id="RBP40077.1"/>
    </source>
</evidence>
<dbReference type="PROSITE" id="PS51123">
    <property type="entry name" value="OMPA_2"/>
    <property type="match status" value="1"/>
</dbReference>
<dbReference type="InterPro" id="IPR036737">
    <property type="entry name" value="OmpA-like_sf"/>
</dbReference>
<comment type="subcellular location">
    <subcellularLocation>
        <location evidence="1">Cell outer membrane</location>
    </subcellularLocation>
</comment>
<evidence type="ECO:0000256" key="2">
    <source>
        <dbReference type="ARBA" id="ARBA00023136"/>
    </source>
</evidence>
<evidence type="ECO:0000256" key="3">
    <source>
        <dbReference type="ARBA" id="ARBA00023237"/>
    </source>
</evidence>
<evidence type="ECO:0000256" key="4">
    <source>
        <dbReference type="PROSITE-ProRule" id="PRU00473"/>
    </source>
</evidence>
<evidence type="ECO:0000256" key="7">
    <source>
        <dbReference type="SAM" id="SignalP"/>
    </source>
</evidence>
<dbReference type="PRINTS" id="PR01021">
    <property type="entry name" value="OMPADOMAIN"/>
</dbReference>
<dbReference type="SUPFAM" id="SSF103088">
    <property type="entry name" value="OmpA-like"/>
    <property type="match status" value="1"/>
</dbReference>
<dbReference type="Gene3D" id="3.30.1330.60">
    <property type="entry name" value="OmpA-like domain"/>
    <property type="match status" value="1"/>
</dbReference>
<feature type="domain" description="OmpA-like" evidence="8">
    <location>
        <begin position="107"/>
        <end position="224"/>
    </location>
</feature>
<reference evidence="9 10" key="1">
    <citation type="submission" date="2018-06" db="EMBL/GenBank/DDBJ databases">
        <title>Genomic Encyclopedia of Type Strains, Phase IV (KMG-IV): sequencing the most valuable type-strain genomes for metagenomic binning, comparative biology and taxonomic classification.</title>
        <authorList>
            <person name="Goeker M."/>
        </authorList>
    </citation>
    <scope>NUCLEOTIDE SEQUENCE [LARGE SCALE GENOMIC DNA]</scope>
    <source>
        <strain evidence="9 10">DSM 25520</strain>
    </source>
</reference>
<gene>
    <name evidence="9" type="ORF">DFR37_104174</name>
</gene>
<feature type="region of interest" description="Disordered" evidence="5">
    <location>
        <begin position="187"/>
        <end position="208"/>
    </location>
</feature>
<evidence type="ECO:0000256" key="5">
    <source>
        <dbReference type="SAM" id="MobiDB-lite"/>
    </source>
</evidence>
<keyword evidence="7" id="KW-0732">Signal</keyword>
<evidence type="ECO:0000313" key="10">
    <source>
        <dbReference type="Proteomes" id="UP000253628"/>
    </source>
</evidence>
<proteinExistence type="predicted"/>
<dbReference type="Pfam" id="PF00691">
    <property type="entry name" value="OmpA"/>
    <property type="match status" value="1"/>
</dbReference>
<keyword evidence="6" id="KW-0812">Transmembrane</keyword>
<dbReference type="CDD" id="cd07185">
    <property type="entry name" value="OmpA_C-like"/>
    <property type="match status" value="1"/>
</dbReference>
<dbReference type="GO" id="GO:0009279">
    <property type="term" value="C:cell outer membrane"/>
    <property type="evidence" value="ECO:0007669"/>
    <property type="project" value="UniProtKB-SubCell"/>
</dbReference>
<keyword evidence="3" id="KW-0998">Cell outer membrane</keyword>
<keyword evidence="2 4" id="KW-0472">Membrane</keyword>
<feature type="chain" id="PRO_5016686615" evidence="7">
    <location>
        <begin position="28"/>
        <end position="225"/>
    </location>
</feature>
<name>A0A366HDH6_9BURK</name>
<keyword evidence="6" id="KW-1133">Transmembrane helix</keyword>
<sequence>MNLSTMRMSKLVACLSVVAMVSGCASIQDSMGGMSKGGGTAVGAGAGAALGAGLGAIIGDSSSAALIGAGIGAVAGGIAGYNWSGVKKDVQQSGASSLGIDVIEMPDGTLKVNIPSNVSFDTGKYALKPALLPVLDSVARALAQHPELRAKAIGYTDSTGSAALNQTLSVNRANSVTGYLAQHGVASSRLTSEGRGPSNPIADNGTAQGRAMNRRVELFLYAVKQ</sequence>
<dbReference type="Proteomes" id="UP000253628">
    <property type="component" value="Unassembled WGS sequence"/>
</dbReference>
<dbReference type="InterPro" id="IPR006665">
    <property type="entry name" value="OmpA-like"/>
</dbReference>
<keyword evidence="10" id="KW-1185">Reference proteome</keyword>
<dbReference type="AlphaFoldDB" id="A0A366HDH6"/>
<dbReference type="PANTHER" id="PTHR30329:SF21">
    <property type="entry name" value="LIPOPROTEIN YIAD-RELATED"/>
    <property type="match status" value="1"/>
</dbReference>
<evidence type="ECO:0000259" key="8">
    <source>
        <dbReference type="PROSITE" id="PS51123"/>
    </source>
</evidence>
<feature type="transmembrane region" description="Helical" evidence="6">
    <location>
        <begin position="41"/>
        <end position="58"/>
    </location>
</feature>